<proteinExistence type="predicted"/>
<dbReference type="AlphaFoldDB" id="A0A1X6NT70"/>
<feature type="compositionally biased region" description="Low complexity" evidence="1">
    <location>
        <begin position="749"/>
        <end position="768"/>
    </location>
</feature>
<keyword evidence="4" id="KW-1185">Reference proteome</keyword>
<evidence type="ECO:0000256" key="2">
    <source>
        <dbReference type="SAM" id="Phobius"/>
    </source>
</evidence>
<feature type="transmembrane region" description="Helical" evidence="2">
    <location>
        <begin position="299"/>
        <end position="320"/>
    </location>
</feature>
<protein>
    <submittedName>
        <fullName evidence="3">Uncharacterized protein</fullName>
    </submittedName>
</protein>
<dbReference type="EMBL" id="KV919108">
    <property type="protein sequence ID" value="OSX71801.1"/>
    <property type="molecule type" value="Genomic_DNA"/>
</dbReference>
<gene>
    <name evidence="3" type="ORF">BU14_0501s0021</name>
</gene>
<keyword evidence="2" id="KW-0472">Membrane</keyword>
<dbReference type="Proteomes" id="UP000218209">
    <property type="component" value="Unassembled WGS sequence"/>
</dbReference>
<evidence type="ECO:0000256" key="1">
    <source>
        <dbReference type="SAM" id="MobiDB-lite"/>
    </source>
</evidence>
<evidence type="ECO:0000313" key="4">
    <source>
        <dbReference type="Proteomes" id="UP000218209"/>
    </source>
</evidence>
<feature type="region of interest" description="Disordered" evidence="1">
    <location>
        <begin position="496"/>
        <end position="519"/>
    </location>
</feature>
<keyword evidence="2" id="KW-1133">Transmembrane helix</keyword>
<keyword evidence="2" id="KW-0812">Transmembrane</keyword>
<feature type="region of interest" description="Disordered" evidence="1">
    <location>
        <begin position="681"/>
        <end position="810"/>
    </location>
</feature>
<feature type="compositionally biased region" description="Pro residues" evidence="1">
    <location>
        <begin position="800"/>
        <end position="810"/>
    </location>
</feature>
<organism evidence="3 4">
    <name type="scientific">Porphyra umbilicalis</name>
    <name type="common">Purple laver</name>
    <name type="synonym">Red alga</name>
    <dbReference type="NCBI Taxonomy" id="2786"/>
    <lineage>
        <taxon>Eukaryota</taxon>
        <taxon>Rhodophyta</taxon>
        <taxon>Bangiophyceae</taxon>
        <taxon>Bangiales</taxon>
        <taxon>Bangiaceae</taxon>
        <taxon>Porphyra</taxon>
    </lineage>
</organism>
<feature type="transmembrane region" description="Helical" evidence="2">
    <location>
        <begin position="456"/>
        <end position="479"/>
    </location>
</feature>
<sequence>MPAELVEFGDVRSPIPLSGAVRFFHKYPRFGRSNRFATEESYYRTIGLVAVPWLVVALISLLVGIITVVVLAARRRRQDEDAPGGVEAGKDVDGGAYAYTVGASGRLEDGASSVSSMSTDRTFSDGLGRKGAAATTGRVIDILFSALTVLSLFTFIGVGLVAVDAFRTSVLTLLLAGETLVTQLKVAIVPVLEYVVGLSPLASELGAIPQIGNIVTTGFQQAQSLLGTSQSSLTTAADLIDTLERVADIVFLCLLIILIVLLSAPALTFLVGVCAAGIRGRTRGGGDAPTESTRSRRRHARTAVMLGTFLIPMPLAWALVGIATSAGALVGDVCVTAEEWHRVVLSQATGSSAIAAGVDASTNRLLQSSLSCPSEMAEDGVLEGAQLLVQTASQLAGQVVADFTGADRADVDSAFTFVTRQLDALSECNFSASFASRLLGYGCSDRVESTAASLQLLWAMVLGLAIALTLTFALAAAGLDVTSAVTASAFGSVVDPLAGGGGGGGERPRAGPAQRRRPTWQRRPTLCRACYRPRRCRLRPRRAVASLRRPTPQTGTRRPTRGASTCGTRRLRRWPRRRSRRFSTRPPRRRRRRRRLRRRRRHRRRGWCTQRWEGRRHRHHRRHRRRRRPCIRLVGGLAGDECRMVYECRRLFLGLFGVAMRAAWAVRQTGSRPYKIVTSTSQRARLPSPVVVPQATPTGVCTPRLPRVRRTPPQPAPYSPPNSRATRSSTPPPAARPLPPRAAPRRGRPSSAARRPTRPAASAGRAAPCDTARTVRGSGGRAPPLPTPGAAPAERGRRAPTPPRRPQTPP</sequence>
<feature type="compositionally biased region" description="Basic residues" evidence="1">
    <location>
        <begin position="569"/>
        <end position="600"/>
    </location>
</feature>
<accession>A0A1X6NT70</accession>
<feature type="compositionally biased region" description="Low complexity" evidence="1">
    <location>
        <begin position="548"/>
        <end position="557"/>
    </location>
</feature>
<feature type="transmembrane region" description="Helical" evidence="2">
    <location>
        <begin position="50"/>
        <end position="73"/>
    </location>
</feature>
<feature type="transmembrane region" description="Helical" evidence="2">
    <location>
        <begin position="139"/>
        <end position="163"/>
    </location>
</feature>
<reference evidence="3 4" key="1">
    <citation type="submission" date="2017-03" db="EMBL/GenBank/DDBJ databases">
        <title>WGS assembly of Porphyra umbilicalis.</title>
        <authorList>
            <person name="Brawley S.H."/>
            <person name="Blouin N.A."/>
            <person name="Ficko-Blean E."/>
            <person name="Wheeler G.L."/>
            <person name="Lohr M."/>
            <person name="Goodson H.V."/>
            <person name="Jenkins J.W."/>
            <person name="Blaby-Haas C.E."/>
            <person name="Helliwell K.E."/>
            <person name="Chan C."/>
            <person name="Marriage T."/>
            <person name="Bhattacharya D."/>
            <person name="Klein A.S."/>
            <person name="Badis Y."/>
            <person name="Brodie J."/>
            <person name="Cao Y."/>
            <person name="Collen J."/>
            <person name="Dittami S.M."/>
            <person name="Gachon C.M."/>
            <person name="Green B.R."/>
            <person name="Karpowicz S."/>
            <person name="Kim J.W."/>
            <person name="Kudahl U."/>
            <person name="Lin S."/>
            <person name="Michel G."/>
            <person name="Mittag M."/>
            <person name="Olson B.J."/>
            <person name="Pangilinan J."/>
            <person name="Peng Y."/>
            <person name="Qiu H."/>
            <person name="Shu S."/>
            <person name="Singer J.T."/>
            <person name="Smith A.G."/>
            <person name="Sprecher B.N."/>
            <person name="Wagner V."/>
            <person name="Wang W."/>
            <person name="Wang Z.-Y."/>
            <person name="Yan J."/>
            <person name="Yarish C."/>
            <person name="Zoeuner-Riek S."/>
            <person name="Zhuang Y."/>
            <person name="Zou Y."/>
            <person name="Lindquist E.A."/>
            <person name="Grimwood J."/>
            <person name="Barry K."/>
            <person name="Rokhsar D.S."/>
            <person name="Schmutz J."/>
            <person name="Stiller J.W."/>
            <person name="Grossman A.R."/>
            <person name="Prochnik S.E."/>
        </authorList>
    </citation>
    <scope>NUCLEOTIDE SEQUENCE [LARGE SCALE GENOMIC DNA]</scope>
    <source>
        <strain evidence="3">4086291</strain>
    </source>
</reference>
<feature type="transmembrane region" description="Helical" evidence="2">
    <location>
        <begin position="249"/>
        <end position="278"/>
    </location>
</feature>
<name>A0A1X6NT70_PORUM</name>
<feature type="region of interest" description="Disordered" evidence="1">
    <location>
        <begin position="541"/>
        <end position="600"/>
    </location>
</feature>
<evidence type="ECO:0000313" key="3">
    <source>
        <dbReference type="EMBL" id="OSX71801.1"/>
    </source>
</evidence>
<feature type="compositionally biased region" description="Pro residues" evidence="1">
    <location>
        <begin position="730"/>
        <end position="742"/>
    </location>
</feature>